<protein>
    <submittedName>
        <fullName evidence="9">Exosortase family protein XrtF</fullName>
    </submittedName>
</protein>
<feature type="transmembrane region" description="Helical" evidence="8">
    <location>
        <begin position="156"/>
        <end position="175"/>
    </location>
</feature>
<dbReference type="InterPro" id="IPR026323">
    <property type="entry name" value="Exosortase-related_prot_XrtF"/>
</dbReference>
<comment type="caution">
    <text evidence="9">The sequence shown here is derived from an EMBL/GenBank/DDBJ whole genome shotgun (WGS) entry which is preliminary data.</text>
</comment>
<dbReference type="NCBIfam" id="TIGR04128">
    <property type="entry name" value="exoso_Fjoh_1448"/>
    <property type="match status" value="1"/>
</dbReference>
<comment type="subcellular location">
    <subcellularLocation>
        <location evidence="1">Cell membrane</location>
        <topology evidence="1">Multi-pass membrane protein</topology>
    </subcellularLocation>
</comment>
<reference evidence="9 10" key="1">
    <citation type="submission" date="2024-09" db="EMBL/GenBank/DDBJ databases">
        <authorList>
            <person name="Sun Q."/>
            <person name="Mori K."/>
        </authorList>
    </citation>
    <scope>NUCLEOTIDE SEQUENCE [LARGE SCALE GENOMIC DNA]</scope>
    <source>
        <strain evidence="9 10">CECT 7955</strain>
    </source>
</reference>
<keyword evidence="3" id="KW-0645">Protease</keyword>
<evidence type="ECO:0000256" key="5">
    <source>
        <dbReference type="ARBA" id="ARBA00022801"/>
    </source>
</evidence>
<dbReference type="NCBIfam" id="TIGR04178">
    <property type="entry name" value="exo_archaeo"/>
    <property type="match status" value="1"/>
</dbReference>
<evidence type="ECO:0000313" key="10">
    <source>
        <dbReference type="Proteomes" id="UP001589607"/>
    </source>
</evidence>
<evidence type="ECO:0000256" key="2">
    <source>
        <dbReference type="ARBA" id="ARBA00022475"/>
    </source>
</evidence>
<sequence>MKSLFVQYRLFFIFLIKFLLFYVLFSFLYKGYLNQYKNDLNGRKTDVITKSVALHTNYLLRFLDQDSKIEVNNKEGSVKMIFKERYVARVIEGCNAISIMILFAAFIFAFSAQLKQTILYIILGILTLYVLNIGRVAFLTYALYYYPEYQEVLHGTVFPLLIYGFVFILWGLWIMKFAGYDKKTV</sequence>
<keyword evidence="2" id="KW-1003">Cell membrane</keyword>
<evidence type="ECO:0000313" key="9">
    <source>
        <dbReference type="EMBL" id="MFB9098530.1"/>
    </source>
</evidence>
<dbReference type="RefSeq" id="WP_236452774.1">
    <property type="nucleotide sequence ID" value="NZ_CBCSGE010000001.1"/>
</dbReference>
<keyword evidence="4 8" id="KW-0812">Transmembrane</keyword>
<keyword evidence="7 8" id="KW-0472">Membrane</keyword>
<feature type="transmembrane region" description="Helical" evidence="8">
    <location>
        <begin position="118"/>
        <end position="144"/>
    </location>
</feature>
<dbReference type="Proteomes" id="UP001589607">
    <property type="component" value="Unassembled WGS sequence"/>
</dbReference>
<evidence type="ECO:0000256" key="4">
    <source>
        <dbReference type="ARBA" id="ARBA00022692"/>
    </source>
</evidence>
<name>A0ABV5GUN6_9FLAO</name>
<dbReference type="InterPro" id="IPR019127">
    <property type="entry name" value="Exosortase"/>
</dbReference>
<feature type="transmembrane region" description="Helical" evidence="8">
    <location>
        <begin position="6"/>
        <end position="29"/>
    </location>
</feature>
<organism evidence="9 10">
    <name type="scientific">Flavobacterium jumunjinense</name>
    <dbReference type="NCBI Taxonomy" id="998845"/>
    <lineage>
        <taxon>Bacteria</taxon>
        <taxon>Pseudomonadati</taxon>
        <taxon>Bacteroidota</taxon>
        <taxon>Flavobacteriia</taxon>
        <taxon>Flavobacteriales</taxon>
        <taxon>Flavobacteriaceae</taxon>
        <taxon>Flavobacterium</taxon>
    </lineage>
</organism>
<keyword evidence="10" id="KW-1185">Reference proteome</keyword>
<evidence type="ECO:0000256" key="8">
    <source>
        <dbReference type="SAM" id="Phobius"/>
    </source>
</evidence>
<keyword evidence="6 8" id="KW-1133">Transmembrane helix</keyword>
<evidence type="ECO:0000256" key="6">
    <source>
        <dbReference type="ARBA" id="ARBA00022989"/>
    </source>
</evidence>
<keyword evidence="5" id="KW-0378">Hydrolase</keyword>
<evidence type="ECO:0000256" key="7">
    <source>
        <dbReference type="ARBA" id="ARBA00023136"/>
    </source>
</evidence>
<dbReference type="InterPro" id="IPR026392">
    <property type="entry name" value="Exo/Archaeosortase_dom"/>
</dbReference>
<proteinExistence type="predicted"/>
<evidence type="ECO:0000256" key="1">
    <source>
        <dbReference type="ARBA" id="ARBA00004651"/>
    </source>
</evidence>
<accession>A0ABV5GUN6</accession>
<evidence type="ECO:0000256" key="3">
    <source>
        <dbReference type="ARBA" id="ARBA00022670"/>
    </source>
</evidence>
<gene>
    <name evidence="9" type="primary">xrtF</name>
    <name evidence="9" type="ORF">ACFFVF_18645</name>
</gene>
<dbReference type="Pfam" id="PF09721">
    <property type="entry name" value="Exosortase_EpsH"/>
    <property type="match status" value="1"/>
</dbReference>
<dbReference type="EMBL" id="JBHMEY010000094">
    <property type="protein sequence ID" value="MFB9098530.1"/>
    <property type="molecule type" value="Genomic_DNA"/>
</dbReference>
<feature type="transmembrane region" description="Helical" evidence="8">
    <location>
        <begin position="90"/>
        <end position="112"/>
    </location>
</feature>